<dbReference type="Proteomes" id="UP000075714">
    <property type="component" value="Unassembled WGS sequence"/>
</dbReference>
<keyword evidence="2" id="KW-1185">Reference proteome</keyword>
<proteinExistence type="predicted"/>
<comment type="caution">
    <text evidence="1">The sequence shown here is derived from an EMBL/GenBank/DDBJ whole genome shotgun (WGS) entry which is preliminary data.</text>
</comment>
<evidence type="ECO:0008006" key="3">
    <source>
        <dbReference type="Google" id="ProtNLM"/>
    </source>
</evidence>
<protein>
    <recommendedName>
        <fullName evidence="3">YqgE/AlgH family protein</fullName>
    </recommendedName>
</protein>
<dbReference type="AlphaFoldDB" id="A0A150GE16"/>
<dbReference type="PANTHER" id="PTHR31984:SF18">
    <property type="entry name" value="TRANSCRIPTIONAL REGULATOR"/>
    <property type="match status" value="1"/>
</dbReference>
<evidence type="ECO:0000313" key="2">
    <source>
        <dbReference type="Proteomes" id="UP000075714"/>
    </source>
</evidence>
<dbReference type="STRING" id="33097.A0A150GE16"/>
<dbReference type="OrthoDB" id="272750at2759"/>
<gene>
    <name evidence="1" type="ORF">GPECTOR_32g437</name>
</gene>
<dbReference type="InterPro" id="IPR003774">
    <property type="entry name" value="AlgH-like"/>
</dbReference>
<dbReference type="Gene3D" id="3.40.1740.10">
    <property type="entry name" value="VC0467-like"/>
    <property type="match status" value="2"/>
</dbReference>
<name>A0A150GE16_GONPE</name>
<sequence length="196" mass="20729">MQTDGVPSGARRSEDNRRLLEIQNPSLAAEGIWAHATPRPETGGLLIASLQGPTILNDDKLWQAVVFLTSHGPEGSVGLILNRPTGMVLGRKPGGLPLELGVVPGVYMAGQEAATGAVQAGKLPAADFKFFAGALTWGPGQLEEEMARGAWYAAACSRSLVLKSALQLPVPLWREVLQLMGGQYVGVAREGYEGDE</sequence>
<dbReference type="EMBL" id="LSYV01000033">
    <property type="protein sequence ID" value="KXZ47825.1"/>
    <property type="molecule type" value="Genomic_DNA"/>
</dbReference>
<reference evidence="2" key="1">
    <citation type="journal article" date="2016" name="Nat. Commun.">
        <title>The Gonium pectorale genome demonstrates co-option of cell cycle regulation during the evolution of multicellularity.</title>
        <authorList>
            <person name="Hanschen E.R."/>
            <person name="Marriage T.N."/>
            <person name="Ferris P.J."/>
            <person name="Hamaji T."/>
            <person name="Toyoda A."/>
            <person name="Fujiyama A."/>
            <person name="Neme R."/>
            <person name="Noguchi H."/>
            <person name="Minakuchi Y."/>
            <person name="Suzuki M."/>
            <person name="Kawai-Toyooka H."/>
            <person name="Smith D.R."/>
            <person name="Sparks H."/>
            <person name="Anderson J."/>
            <person name="Bakaric R."/>
            <person name="Luria V."/>
            <person name="Karger A."/>
            <person name="Kirschner M.W."/>
            <person name="Durand P.M."/>
            <person name="Michod R.E."/>
            <person name="Nozaki H."/>
            <person name="Olson B.J."/>
        </authorList>
    </citation>
    <scope>NUCLEOTIDE SEQUENCE [LARGE SCALE GENOMIC DNA]</scope>
    <source>
        <strain evidence="2">NIES-2863</strain>
    </source>
</reference>
<dbReference type="PANTHER" id="PTHR31984">
    <property type="entry name" value="TRANSPORTER, PUTATIVE (DUF179)-RELATED"/>
    <property type="match status" value="1"/>
</dbReference>
<organism evidence="1 2">
    <name type="scientific">Gonium pectorale</name>
    <name type="common">Green alga</name>
    <dbReference type="NCBI Taxonomy" id="33097"/>
    <lineage>
        <taxon>Eukaryota</taxon>
        <taxon>Viridiplantae</taxon>
        <taxon>Chlorophyta</taxon>
        <taxon>core chlorophytes</taxon>
        <taxon>Chlorophyceae</taxon>
        <taxon>CS clade</taxon>
        <taxon>Chlamydomonadales</taxon>
        <taxon>Volvocaceae</taxon>
        <taxon>Gonium</taxon>
    </lineage>
</organism>
<dbReference type="Pfam" id="PF02622">
    <property type="entry name" value="DUF179"/>
    <property type="match status" value="1"/>
</dbReference>
<evidence type="ECO:0000313" key="1">
    <source>
        <dbReference type="EMBL" id="KXZ47825.1"/>
    </source>
</evidence>
<dbReference type="SUPFAM" id="SSF143456">
    <property type="entry name" value="VC0467-like"/>
    <property type="match status" value="1"/>
</dbReference>
<accession>A0A150GE16</accession>